<sequence>MPSATTPDDELLGLLDRIARRDAAALQQLYARTSARLFGLAMRVVRQHEWAEDVLQEAFLTIWRAAPDYRATLSPPMAWMSLIVRSRALDLLRRQTSQGSDVTQEFSETLADTLPAAEPGPQELADASEQAWLLHQCLQQLPSAQREALSLAYLRDLSHSELATRLAQPLGTIKTWIRRGLERLRGCMERAA</sequence>
<keyword evidence="2" id="KW-0805">Transcription regulation</keyword>
<dbReference type="InterPro" id="IPR013324">
    <property type="entry name" value="RNA_pol_sigma_r3/r4-like"/>
</dbReference>
<dbReference type="EMBL" id="LDSL01000115">
    <property type="protein sequence ID" value="KTT17188.1"/>
    <property type="molecule type" value="Genomic_DNA"/>
</dbReference>
<evidence type="ECO:0000313" key="7">
    <source>
        <dbReference type="EMBL" id="KTT17188.1"/>
    </source>
</evidence>
<dbReference type="Gene3D" id="1.10.10.10">
    <property type="entry name" value="Winged helix-like DNA-binding domain superfamily/Winged helix DNA-binding domain"/>
    <property type="match status" value="1"/>
</dbReference>
<dbReference type="AlphaFoldDB" id="A0A147GQW7"/>
<dbReference type="PANTHER" id="PTHR43133:SF62">
    <property type="entry name" value="RNA POLYMERASE SIGMA FACTOR SIGZ"/>
    <property type="match status" value="1"/>
</dbReference>
<dbReference type="OrthoDB" id="9784272at2"/>
<evidence type="ECO:0000256" key="4">
    <source>
        <dbReference type="ARBA" id="ARBA00023163"/>
    </source>
</evidence>
<dbReference type="PATRIC" id="fig|433924.3.peg.438"/>
<reference evidence="7 8" key="1">
    <citation type="journal article" date="2016" name="Front. Microbiol.">
        <title>Genomic Resource of Rice Seed Associated Bacteria.</title>
        <authorList>
            <person name="Midha S."/>
            <person name="Bansal K."/>
            <person name="Sharma S."/>
            <person name="Kumar N."/>
            <person name="Patil P.P."/>
            <person name="Chaudhry V."/>
            <person name="Patil P.B."/>
        </authorList>
    </citation>
    <scope>NUCLEOTIDE SEQUENCE [LARGE SCALE GENOMIC DNA]</scope>
    <source>
        <strain evidence="7 8">NS331</strain>
    </source>
</reference>
<dbReference type="GO" id="GO:0016987">
    <property type="term" value="F:sigma factor activity"/>
    <property type="evidence" value="ECO:0007669"/>
    <property type="project" value="UniProtKB-KW"/>
</dbReference>
<keyword evidence="8" id="KW-1185">Reference proteome</keyword>
<evidence type="ECO:0000313" key="8">
    <source>
        <dbReference type="Proteomes" id="UP000072741"/>
    </source>
</evidence>
<dbReference type="PANTHER" id="PTHR43133">
    <property type="entry name" value="RNA POLYMERASE ECF-TYPE SIGMA FACTO"/>
    <property type="match status" value="1"/>
</dbReference>
<comment type="similarity">
    <text evidence="1">Belongs to the sigma-70 factor family. ECF subfamily.</text>
</comment>
<dbReference type="InterPro" id="IPR013249">
    <property type="entry name" value="RNA_pol_sigma70_r4_t2"/>
</dbReference>
<dbReference type="RefSeq" id="WP_058643227.1">
    <property type="nucleotide sequence ID" value="NZ_LDSL01000115.1"/>
</dbReference>
<dbReference type="SUPFAM" id="SSF88946">
    <property type="entry name" value="Sigma2 domain of RNA polymerase sigma factors"/>
    <property type="match status" value="1"/>
</dbReference>
<protein>
    <submittedName>
        <fullName evidence="7">RNA polymerase subunit sigma-24</fullName>
    </submittedName>
</protein>
<feature type="domain" description="RNA polymerase sigma-70 region 2" evidence="5">
    <location>
        <begin position="29"/>
        <end position="96"/>
    </location>
</feature>
<keyword evidence="3" id="KW-0731">Sigma factor</keyword>
<evidence type="ECO:0000256" key="1">
    <source>
        <dbReference type="ARBA" id="ARBA00010641"/>
    </source>
</evidence>
<dbReference type="SUPFAM" id="SSF88659">
    <property type="entry name" value="Sigma3 and sigma4 domains of RNA polymerase sigma factors"/>
    <property type="match status" value="1"/>
</dbReference>
<dbReference type="CDD" id="cd06171">
    <property type="entry name" value="Sigma70_r4"/>
    <property type="match status" value="1"/>
</dbReference>
<evidence type="ECO:0000259" key="6">
    <source>
        <dbReference type="Pfam" id="PF08281"/>
    </source>
</evidence>
<evidence type="ECO:0000259" key="5">
    <source>
        <dbReference type="Pfam" id="PF04542"/>
    </source>
</evidence>
<organism evidence="7 8">
    <name type="scientific">Pseudacidovorax intermedius</name>
    <dbReference type="NCBI Taxonomy" id="433924"/>
    <lineage>
        <taxon>Bacteria</taxon>
        <taxon>Pseudomonadati</taxon>
        <taxon>Pseudomonadota</taxon>
        <taxon>Betaproteobacteria</taxon>
        <taxon>Burkholderiales</taxon>
        <taxon>Comamonadaceae</taxon>
        <taxon>Pseudacidovorax</taxon>
    </lineage>
</organism>
<dbReference type="Pfam" id="PF08281">
    <property type="entry name" value="Sigma70_r4_2"/>
    <property type="match status" value="1"/>
</dbReference>
<dbReference type="Pfam" id="PF04542">
    <property type="entry name" value="Sigma70_r2"/>
    <property type="match status" value="1"/>
</dbReference>
<name>A0A147GQW7_9BURK</name>
<feature type="domain" description="RNA polymerase sigma factor 70 region 4 type 2" evidence="6">
    <location>
        <begin position="133"/>
        <end position="184"/>
    </location>
</feature>
<dbReference type="InterPro" id="IPR039425">
    <property type="entry name" value="RNA_pol_sigma-70-like"/>
</dbReference>
<dbReference type="InterPro" id="IPR013325">
    <property type="entry name" value="RNA_pol_sigma_r2"/>
</dbReference>
<dbReference type="InterPro" id="IPR036388">
    <property type="entry name" value="WH-like_DNA-bd_sf"/>
</dbReference>
<accession>A0A147GQW7</accession>
<dbReference type="GO" id="GO:0003677">
    <property type="term" value="F:DNA binding"/>
    <property type="evidence" value="ECO:0007669"/>
    <property type="project" value="InterPro"/>
</dbReference>
<dbReference type="Proteomes" id="UP000072741">
    <property type="component" value="Unassembled WGS sequence"/>
</dbReference>
<proteinExistence type="inferred from homology"/>
<evidence type="ECO:0000256" key="3">
    <source>
        <dbReference type="ARBA" id="ARBA00023082"/>
    </source>
</evidence>
<gene>
    <name evidence="7" type="ORF">NS331_17430</name>
</gene>
<dbReference type="GO" id="GO:0006352">
    <property type="term" value="P:DNA-templated transcription initiation"/>
    <property type="evidence" value="ECO:0007669"/>
    <property type="project" value="InterPro"/>
</dbReference>
<keyword evidence="4" id="KW-0804">Transcription</keyword>
<comment type="caution">
    <text evidence="7">The sequence shown here is derived from an EMBL/GenBank/DDBJ whole genome shotgun (WGS) entry which is preliminary data.</text>
</comment>
<dbReference type="NCBIfam" id="TIGR02937">
    <property type="entry name" value="sigma70-ECF"/>
    <property type="match status" value="1"/>
</dbReference>
<dbReference type="Gene3D" id="1.10.1740.10">
    <property type="match status" value="1"/>
</dbReference>
<dbReference type="InterPro" id="IPR007627">
    <property type="entry name" value="RNA_pol_sigma70_r2"/>
</dbReference>
<evidence type="ECO:0000256" key="2">
    <source>
        <dbReference type="ARBA" id="ARBA00023015"/>
    </source>
</evidence>
<dbReference type="InterPro" id="IPR014284">
    <property type="entry name" value="RNA_pol_sigma-70_dom"/>
</dbReference>